<sequence length="370" mass="42853">PKTDPQHKWFDSVLEGDVDALATQQFLSAVEQRKYKIAKSDNEKNKLNITMTGVTAVFYAAYYGHKELFVELLKHEANCKTRQDLYLPTSEYVKPFQQYIKDLSVQAMFDKHNVEYYSFIPSDSTILQFCVYIHRIDFLVLALEEQLSQGVLDHRNSDFQNLLFLLIKYPKSYLQVKPHLQKLESQMLFENQLGQNVVGLACQYSINYLKFLLNQTDMKQHDFLLAKSKQVKEVDDVKRKQTLQDFLNLYKRGDFEPGQNDLEKVLMALKPKKQIDSNSVSHSESEKLIGNSRIGKSAPQVYEESTSMFLRIKNVSDETEKQPKTSSDEVMAKDSNFMQTEIQMNQKVVKNVNSTAVHLGKNVIDLYQNE</sequence>
<organism evidence="1">
    <name type="scientific">Trepomonas sp. PC1</name>
    <dbReference type="NCBI Taxonomy" id="1076344"/>
    <lineage>
        <taxon>Eukaryota</taxon>
        <taxon>Metamonada</taxon>
        <taxon>Diplomonadida</taxon>
        <taxon>Hexamitidae</taxon>
        <taxon>Hexamitinae</taxon>
        <taxon>Trepomonas</taxon>
    </lineage>
</organism>
<gene>
    <name evidence="1" type="ORF">TPC1_31329</name>
</gene>
<feature type="non-terminal residue" evidence="1">
    <location>
        <position position="1"/>
    </location>
</feature>
<name>A0A146K0C1_9EUKA</name>
<dbReference type="Gene3D" id="1.25.40.20">
    <property type="entry name" value="Ankyrin repeat-containing domain"/>
    <property type="match status" value="1"/>
</dbReference>
<dbReference type="SUPFAM" id="SSF48403">
    <property type="entry name" value="Ankyrin repeat"/>
    <property type="match status" value="1"/>
</dbReference>
<dbReference type="EMBL" id="GDID01007430">
    <property type="protein sequence ID" value="JAP89176.1"/>
    <property type="molecule type" value="Transcribed_RNA"/>
</dbReference>
<reference evidence="1" key="1">
    <citation type="submission" date="2015-07" db="EMBL/GenBank/DDBJ databases">
        <title>Adaptation to a free-living lifestyle via gene acquisitions in the diplomonad Trepomonas sp. PC1.</title>
        <authorList>
            <person name="Xu F."/>
            <person name="Jerlstrom-Hultqvist J."/>
            <person name="Kolisko M."/>
            <person name="Simpson A.G.B."/>
            <person name="Roger A.J."/>
            <person name="Svard S.G."/>
            <person name="Andersson J.O."/>
        </authorList>
    </citation>
    <scope>NUCLEOTIDE SEQUENCE</scope>
    <source>
        <strain evidence="1">PC1</strain>
    </source>
</reference>
<accession>A0A146K0C1</accession>
<protein>
    <recommendedName>
        <fullName evidence="2">Ankyrin repeat-containing protein</fullName>
    </recommendedName>
</protein>
<proteinExistence type="predicted"/>
<dbReference type="AlphaFoldDB" id="A0A146K0C1"/>
<evidence type="ECO:0000313" key="1">
    <source>
        <dbReference type="EMBL" id="JAP89176.1"/>
    </source>
</evidence>
<evidence type="ECO:0008006" key="2">
    <source>
        <dbReference type="Google" id="ProtNLM"/>
    </source>
</evidence>
<dbReference type="InterPro" id="IPR036770">
    <property type="entry name" value="Ankyrin_rpt-contain_sf"/>
</dbReference>